<evidence type="ECO:0008006" key="4">
    <source>
        <dbReference type="Google" id="ProtNLM"/>
    </source>
</evidence>
<accession>A0A841EP70</accession>
<sequence length="554" mass="63991">MKLTSNSYFKKVLIISLYGVIGLLVLLTIIGLWGLKPLLSKRIQYAVLTATNNLYYLDFKNLQYDFTTGEAKLSGVTCRADSTLYNQLRSKKQMPDNIYQAQIKEIHLKGVKPWKIIFSSKLNLESISIKEPIIQINHQKQVYNSFKTVTPFYVILSKFIKSFSVEKVSLDNINFTYIDRSKPEIPRTSKVEHLFVELSDLQIDSVSHNDKSRFYYMKECIFKLEKLEILTEDSLNKFKISELLFSTKSRLLSIQHLEFDPLFKPIAYGNKTHGDDRIKIICQDIKLDSIDLLKLFEEKKIYASNLFINQGKINVFTDTRIFKVPPKAKYRPFPHEAFRKWQLKFMIDTIKLSHFKITYSEYNPETRLVGNVIFAQTNGKVFNFTNDSIPLLKNPLCLVFLQGKLMDKAKVNINFNFNVAASKGDFSCNGKVINMAIANVNQVTEALVMAKAQQGFISYFAFEMKGNKFGLTGSTTMLYQDLNVMIYKFPPKKGIFKKRKLLSFIANTFVIKESNPIRKKPARIATINYRRLPNKPFFYTLWKGLLEGIKGSVI</sequence>
<evidence type="ECO:0000313" key="3">
    <source>
        <dbReference type="Proteomes" id="UP000524404"/>
    </source>
</evidence>
<dbReference type="EMBL" id="JACHKT010000010">
    <property type="protein sequence ID" value="MBB6003169.1"/>
    <property type="molecule type" value="Genomic_DNA"/>
</dbReference>
<keyword evidence="1" id="KW-0472">Membrane</keyword>
<keyword evidence="3" id="KW-1185">Reference proteome</keyword>
<organism evidence="2 3">
    <name type="scientific">Arcicella rosea</name>
    <dbReference type="NCBI Taxonomy" id="502909"/>
    <lineage>
        <taxon>Bacteria</taxon>
        <taxon>Pseudomonadati</taxon>
        <taxon>Bacteroidota</taxon>
        <taxon>Cytophagia</taxon>
        <taxon>Cytophagales</taxon>
        <taxon>Flectobacillaceae</taxon>
        <taxon>Arcicella</taxon>
    </lineage>
</organism>
<protein>
    <recommendedName>
        <fullName evidence="4">AsmA-like C-terminal region</fullName>
    </recommendedName>
</protein>
<gene>
    <name evidence="2" type="ORF">HNP25_001821</name>
</gene>
<keyword evidence="1" id="KW-1133">Transmembrane helix</keyword>
<name>A0A841EP70_9BACT</name>
<comment type="caution">
    <text evidence="2">The sequence shown here is derived from an EMBL/GenBank/DDBJ whole genome shotgun (WGS) entry which is preliminary data.</text>
</comment>
<dbReference type="Proteomes" id="UP000524404">
    <property type="component" value="Unassembled WGS sequence"/>
</dbReference>
<proteinExistence type="predicted"/>
<reference evidence="2 3" key="1">
    <citation type="submission" date="2020-08" db="EMBL/GenBank/DDBJ databases">
        <title>Functional genomics of gut bacteria from endangered species of beetles.</title>
        <authorList>
            <person name="Carlos-Shanley C."/>
        </authorList>
    </citation>
    <scope>NUCLEOTIDE SEQUENCE [LARGE SCALE GENOMIC DNA]</scope>
    <source>
        <strain evidence="2 3">S00070</strain>
    </source>
</reference>
<keyword evidence="1" id="KW-0812">Transmembrane</keyword>
<evidence type="ECO:0000313" key="2">
    <source>
        <dbReference type="EMBL" id="MBB6003169.1"/>
    </source>
</evidence>
<feature type="transmembrane region" description="Helical" evidence="1">
    <location>
        <begin position="12"/>
        <end position="35"/>
    </location>
</feature>
<evidence type="ECO:0000256" key="1">
    <source>
        <dbReference type="SAM" id="Phobius"/>
    </source>
</evidence>
<dbReference type="AlphaFoldDB" id="A0A841EP70"/>
<dbReference type="RefSeq" id="WP_184133457.1">
    <property type="nucleotide sequence ID" value="NZ_JACHKT010000010.1"/>
</dbReference>